<protein>
    <submittedName>
        <fullName evidence="2">Alpha/beta hydrolase family protein</fullName>
        <ecNumber evidence="2">3.4.-.-</ecNumber>
    </submittedName>
</protein>
<dbReference type="EC" id="3.4.-.-" evidence="2"/>
<proteinExistence type="predicted"/>
<dbReference type="RefSeq" id="WP_397090238.1">
    <property type="nucleotide sequence ID" value="NZ_JBITGY010000015.1"/>
</dbReference>
<dbReference type="Pfam" id="PF00326">
    <property type="entry name" value="Peptidase_S9"/>
    <property type="match status" value="1"/>
</dbReference>
<dbReference type="PANTHER" id="PTHR43056:SF5">
    <property type="entry name" value="PEPTIDASE S9 PROLYL OLIGOPEPTIDASE CATALYTIC DOMAIN-CONTAINING PROTEIN"/>
    <property type="match status" value="1"/>
</dbReference>
<dbReference type="Proteomes" id="UP001612741">
    <property type="component" value="Unassembled WGS sequence"/>
</dbReference>
<dbReference type="SUPFAM" id="SSF53474">
    <property type="entry name" value="alpha/beta-Hydrolases"/>
    <property type="match status" value="1"/>
</dbReference>
<comment type="caution">
    <text evidence="2">The sequence shown here is derived from an EMBL/GenBank/DDBJ whole genome shotgun (WGS) entry which is preliminary data.</text>
</comment>
<keyword evidence="2" id="KW-0378">Hydrolase</keyword>
<sequence length="654" mass="71650">MSRADLVAPPQAMPYGTWPSPVSPADVARCEAPVEWVGFLGDGLCWVEARPEQEGRSALVWADGDRRREVVPGWHVRSRVIEYGGSPWAPVSAAAEDGLVLVNGADQRVHRWRPGQEPVPLTPPAPAGQEYRYAEFTVADDEVWCLRETVLDPEGREVRRHLVSFPLSGTAAEDASGVVERAASHHFMSGPKLSPDGRRVAWIGWNHPDMPWDATEVLVADRPAGGADLRWRRVAGGSGEAVSQIEWARDQPEALLVAGDISGWWNIHRIDAQGRRSNLCPRPEEFAEALWRIGQRWFLPLDDGSIAVVHGGSGRRLGLLRADGSLDDLGTDYTEWLSLATDGRRLAAVAASPRHRRTVLRLDPGAGSVDVVRPAVEAHDEFASTPELRTWRHPSGAEVHAHLYPPHHPSVVGPEGELPPYVVIAHGGPTSRSHRVRNQEFAYFTSRGIGVVDVQYGGSTGFGRAYRERLRGQWGVVDVEDVRLAAVALAADGLADPRRIAVRGGSAGGWTAACALGRAPDVFCAAGIYYPVISPELWHVDGTHDFESRYLDSLLGRWPEEREVYAERSPLRDASKITAPFVVFQGEEDKVCPPAQARALFDEVGGESRNSSYLTFPGEGHGFVRLSTFAACLEAELGLFRLAFERDRMTRGDA</sequence>
<keyword evidence="3" id="KW-1185">Reference proteome</keyword>
<feature type="domain" description="Peptidase S9 prolyl oligopeptidase catalytic" evidence="1">
    <location>
        <begin position="439"/>
        <end position="625"/>
    </location>
</feature>
<dbReference type="SUPFAM" id="SSF82171">
    <property type="entry name" value="DPP6 N-terminal domain-like"/>
    <property type="match status" value="1"/>
</dbReference>
<dbReference type="EMBL" id="JBITGY010000015">
    <property type="protein sequence ID" value="MFI6504493.1"/>
    <property type="molecule type" value="Genomic_DNA"/>
</dbReference>
<accession>A0ABW7Z8R3</accession>
<evidence type="ECO:0000313" key="3">
    <source>
        <dbReference type="Proteomes" id="UP001612741"/>
    </source>
</evidence>
<dbReference type="PANTHER" id="PTHR43056">
    <property type="entry name" value="PEPTIDASE S9 PROLYL OLIGOPEPTIDASE"/>
    <property type="match status" value="1"/>
</dbReference>
<evidence type="ECO:0000259" key="1">
    <source>
        <dbReference type="Pfam" id="PF00326"/>
    </source>
</evidence>
<organism evidence="2 3">
    <name type="scientific">Nonomuraea typhae</name>
    <dbReference type="NCBI Taxonomy" id="2603600"/>
    <lineage>
        <taxon>Bacteria</taxon>
        <taxon>Bacillati</taxon>
        <taxon>Actinomycetota</taxon>
        <taxon>Actinomycetes</taxon>
        <taxon>Streptosporangiales</taxon>
        <taxon>Streptosporangiaceae</taxon>
        <taxon>Nonomuraea</taxon>
    </lineage>
</organism>
<gene>
    <name evidence="2" type="ORF">ACIBG2_44410</name>
</gene>
<dbReference type="Gene3D" id="3.40.50.1820">
    <property type="entry name" value="alpha/beta hydrolase"/>
    <property type="match status" value="1"/>
</dbReference>
<evidence type="ECO:0000313" key="2">
    <source>
        <dbReference type="EMBL" id="MFI6504493.1"/>
    </source>
</evidence>
<name>A0ABW7Z8R3_9ACTN</name>
<dbReference type="GO" id="GO:0016787">
    <property type="term" value="F:hydrolase activity"/>
    <property type="evidence" value="ECO:0007669"/>
    <property type="project" value="UniProtKB-KW"/>
</dbReference>
<dbReference type="InterPro" id="IPR050585">
    <property type="entry name" value="Xaa-Pro_dipeptidyl-ppase/CocE"/>
</dbReference>
<reference evidence="2 3" key="1">
    <citation type="submission" date="2024-10" db="EMBL/GenBank/DDBJ databases">
        <title>The Natural Products Discovery Center: Release of the First 8490 Sequenced Strains for Exploring Actinobacteria Biosynthetic Diversity.</title>
        <authorList>
            <person name="Kalkreuter E."/>
            <person name="Kautsar S.A."/>
            <person name="Yang D."/>
            <person name="Bader C.D."/>
            <person name="Teijaro C.N."/>
            <person name="Fluegel L."/>
            <person name="Davis C.M."/>
            <person name="Simpson J.R."/>
            <person name="Lauterbach L."/>
            <person name="Steele A.D."/>
            <person name="Gui C."/>
            <person name="Meng S."/>
            <person name="Li G."/>
            <person name="Viehrig K."/>
            <person name="Ye F."/>
            <person name="Su P."/>
            <person name="Kiefer A.F."/>
            <person name="Nichols A."/>
            <person name="Cepeda A.J."/>
            <person name="Yan W."/>
            <person name="Fan B."/>
            <person name="Jiang Y."/>
            <person name="Adhikari A."/>
            <person name="Zheng C.-J."/>
            <person name="Schuster L."/>
            <person name="Cowan T.M."/>
            <person name="Smanski M.J."/>
            <person name="Chevrette M.G."/>
            <person name="De Carvalho L.P.S."/>
            <person name="Shen B."/>
        </authorList>
    </citation>
    <scope>NUCLEOTIDE SEQUENCE [LARGE SCALE GENOMIC DNA]</scope>
    <source>
        <strain evidence="2 3">NPDC050545</strain>
    </source>
</reference>
<dbReference type="InterPro" id="IPR001375">
    <property type="entry name" value="Peptidase_S9_cat"/>
</dbReference>
<dbReference type="InterPro" id="IPR029058">
    <property type="entry name" value="AB_hydrolase_fold"/>
</dbReference>